<name>A0A9X3EMB8_9BACT</name>
<dbReference type="RefSeq" id="WP_267768935.1">
    <property type="nucleotide sequence ID" value="NZ_JAPNKE010000002.1"/>
</dbReference>
<feature type="compositionally biased region" description="Low complexity" evidence="1">
    <location>
        <begin position="87"/>
        <end position="103"/>
    </location>
</feature>
<protein>
    <recommendedName>
        <fullName evidence="5">Tryptophan synthase alpha chain</fullName>
    </recommendedName>
</protein>
<evidence type="ECO:0008006" key="5">
    <source>
        <dbReference type="Google" id="ProtNLM"/>
    </source>
</evidence>
<evidence type="ECO:0000256" key="2">
    <source>
        <dbReference type="SAM" id="SignalP"/>
    </source>
</evidence>
<evidence type="ECO:0000256" key="1">
    <source>
        <dbReference type="SAM" id="MobiDB-lite"/>
    </source>
</evidence>
<proteinExistence type="predicted"/>
<keyword evidence="4" id="KW-1185">Reference proteome</keyword>
<sequence length="296" mass="29084">MTLAHNLAKTATFVLTATLALAACRGEDPLTSATATETSTTSGDGTSTTTGTDNPTTSTTSSSSSTTADDPTTGTPTTTNMSAGFITTDTTQGTTGPGNPQPNGGMCTTDAECESMNCYTSPLFPDGGICSECNEDSDCVEAGTGISCSLGPSGATCAAGGYGNQCMSQDACQDGLICGPAVDIPIPGVIPDTCGECSDSGDCDMGMICTPELDIQAFSGAKKCVEPGSVENGALCPLGEDDADAACASGQCGEVSVMGFLTLGVCGECKTDADCMGGTCTPGSLGQGGAMGSVCE</sequence>
<dbReference type="Proteomes" id="UP001150924">
    <property type="component" value="Unassembled WGS sequence"/>
</dbReference>
<feature type="region of interest" description="Disordered" evidence="1">
    <location>
        <begin position="32"/>
        <end position="103"/>
    </location>
</feature>
<organism evidence="3 4">
    <name type="scientific">Nannocystis pusilla</name>
    <dbReference type="NCBI Taxonomy" id="889268"/>
    <lineage>
        <taxon>Bacteria</taxon>
        <taxon>Pseudomonadati</taxon>
        <taxon>Myxococcota</taxon>
        <taxon>Polyangia</taxon>
        <taxon>Nannocystales</taxon>
        <taxon>Nannocystaceae</taxon>
        <taxon>Nannocystis</taxon>
    </lineage>
</organism>
<comment type="caution">
    <text evidence="3">The sequence shown here is derived from an EMBL/GenBank/DDBJ whole genome shotgun (WGS) entry which is preliminary data.</text>
</comment>
<keyword evidence="2" id="KW-0732">Signal</keyword>
<accession>A0A9X3EMB8</accession>
<evidence type="ECO:0000313" key="3">
    <source>
        <dbReference type="EMBL" id="MCY1006647.1"/>
    </source>
</evidence>
<dbReference type="AlphaFoldDB" id="A0A9X3EMB8"/>
<feature type="chain" id="PRO_5040884402" description="Tryptophan synthase alpha chain" evidence="2">
    <location>
        <begin position="23"/>
        <end position="296"/>
    </location>
</feature>
<feature type="signal peptide" evidence="2">
    <location>
        <begin position="1"/>
        <end position="22"/>
    </location>
</feature>
<dbReference type="EMBL" id="JAPNKE010000002">
    <property type="protein sequence ID" value="MCY1006647.1"/>
    <property type="molecule type" value="Genomic_DNA"/>
</dbReference>
<reference evidence="3" key="1">
    <citation type="submission" date="2022-11" db="EMBL/GenBank/DDBJ databases">
        <title>Minimal conservation of predation-associated metabolite biosynthetic gene clusters underscores biosynthetic potential of Myxococcota including descriptions for ten novel species: Archangium lansinium sp. nov., Myxococcus landrumus sp. nov., Nannocystis bai.</title>
        <authorList>
            <person name="Ahearne A."/>
            <person name="Stevens C."/>
            <person name="Phillips K."/>
        </authorList>
    </citation>
    <scope>NUCLEOTIDE SEQUENCE</scope>
    <source>
        <strain evidence="3">Na p29</strain>
    </source>
</reference>
<evidence type="ECO:0000313" key="4">
    <source>
        <dbReference type="Proteomes" id="UP001150924"/>
    </source>
</evidence>
<gene>
    <name evidence="3" type="ORF">OV079_14015</name>
</gene>
<feature type="compositionally biased region" description="Low complexity" evidence="1">
    <location>
        <begin position="32"/>
        <end position="79"/>
    </location>
</feature>